<evidence type="ECO:0000256" key="1">
    <source>
        <dbReference type="ARBA" id="ARBA00001913"/>
    </source>
</evidence>
<evidence type="ECO:0000256" key="2">
    <source>
        <dbReference type="ARBA" id="ARBA00004613"/>
    </source>
</evidence>
<dbReference type="GO" id="GO:0005615">
    <property type="term" value="C:extracellular space"/>
    <property type="evidence" value="ECO:0007669"/>
    <property type="project" value="InterPro"/>
</dbReference>
<dbReference type="InterPro" id="IPR050557">
    <property type="entry name" value="RTX_toxin/Mannuronan_C5-epim"/>
</dbReference>
<comment type="subcellular location">
    <subcellularLocation>
        <location evidence="2">Secreted</location>
    </subcellularLocation>
</comment>
<reference evidence="7" key="1">
    <citation type="journal article" date="2007" name="J. Bacteriol.">
        <title>Comparative genome analysis of four magnetotactic bacteria reveals a complex set of group-specific genes implicated in magnetosome biomineralization and function.</title>
        <authorList>
            <person name="Richter M."/>
            <person name="Kube M."/>
            <person name="Bazylinski D.A."/>
            <person name="Lombardot T."/>
            <person name="Gloeckner F.O."/>
            <person name="Reinhardt R."/>
            <person name="Schueler D."/>
        </authorList>
    </citation>
    <scope>NUCLEOTIDE SEQUENCE</scope>
    <source>
        <strain evidence="7">MSR-1</strain>
    </source>
</reference>
<dbReference type="InterPro" id="IPR018511">
    <property type="entry name" value="Hemolysin-typ_Ca-bd_CS"/>
</dbReference>
<dbReference type="PROSITE" id="PS00330">
    <property type="entry name" value="HEMOLYSIN_CALCIUM"/>
    <property type="match status" value="8"/>
</dbReference>
<evidence type="ECO:0000256" key="5">
    <source>
        <dbReference type="SAM" id="MobiDB-lite"/>
    </source>
</evidence>
<keyword evidence="3" id="KW-0964">Secreted</keyword>
<dbReference type="Pfam" id="PF08548">
    <property type="entry name" value="Peptidase_M10_C"/>
    <property type="match status" value="1"/>
</dbReference>
<feature type="compositionally biased region" description="Low complexity" evidence="5">
    <location>
        <begin position="65"/>
        <end position="78"/>
    </location>
</feature>
<accession>A4U2R3</accession>
<evidence type="ECO:0000256" key="4">
    <source>
        <dbReference type="ARBA" id="ARBA00022737"/>
    </source>
</evidence>
<dbReference type="InterPro" id="IPR013858">
    <property type="entry name" value="Peptidase_M10B_C"/>
</dbReference>
<organism evidence="7">
    <name type="scientific">Magnetospirillum gryphiswaldense</name>
    <dbReference type="NCBI Taxonomy" id="55518"/>
    <lineage>
        <taxon>Bacteria</taxon>
        <taxon>Pseudomonadati</taxon>
        <taxon>Pseudomonadota</taxon>
        <taxon>Alphaproteobacteria</taxon>
        <taxon>Rhodospirillales</taxon>
        <taxon>Rhodospirillaceae</taxon>
        <taxon>Magnetospirillum</taxon>
    </lineage>
</organism>
<name>A4U2R3_9PROT</name>
<dbReference type="GO" id="GO:0005509">
    <property type="term" value="F:calcium ion binding"/>
    <property type="evidence" value="ECO:0007669"/>
    <property type="project" value="InterPro"/>
</dbReference>
<evidence type="ECO:0000256" key="3">
    <source>
        <dbReference type="ARBA" id="ARBA00022525"/>
    </source>
</evidence>
<sequence>MASIQQAASGDVPVGTGAGAQSTNDLVKQAIQQAIGGGTIGTGTTGPSGSSSGGVSSDLGQDTQTPNTPTNTTPTTTNGRLVDGPIYNAEVFLDVDGDGAYDSGEPVTFTDANGYYTLAGAGAYQIVAKSGGIDTVTGQVIQFDMKAPAGSTIVSPLTTLVAELGEAAVKTMLGITSTASLLTTDPMTNSDIYPDIYAAGAQLVATINVLKNGLGLNQQQVLDAIVSVMQGEVNNNTPTANFLTDTNALTTVVSASGASSGYSNSGTFITHVAQASAAARSDPQNPAVINPVTTEAGGVISVNTADADSVAANITGLKAGGLTTFNLMSGVSSLTAAEAGGVTFTYPTGSSASMGVSDNAAAIGAYADGFSGIKSIAVTGGGTVYYSNEKFIALEAITTGADDMGVYLENGDSLAGWSSADFAKLSQVKIAAGATVTMTADQVNLFEQNSMFGWSITKEGGAKLHIAISGNVSGMLLGAADEFVLTGDATIARNFFTSKPINKGAFSLTVDTGSYSLAGVDLTNADAVKINNVVIDFRDGDEVQAHWAALTGAEISTFALTSGRLELTAAQASDVAVSVSGDATFWLVDTGANLSGKLGLYSGVTDYRVISGDLSIDAAEASLHGAHITRAAGANVVLALVSGDNATGLTGFNQISLTSGYAFVPGATILALGASNIALSGGAFLKAVVSGNVVGNDYSPATVLYLSGDVTLSVAQRLVYDDNQIYANGYKMALSGVSGDVSTVDFYNITGVSLSGDASWTMSQELDLQGFVATITDNGHGVTLTAVHGLFELDPAKLSHVDSMVLSGELSIELADYAALLDDGIVFDAGTGTISLTAVSGVVELNAAELGLVHALALTGDTTLTLAQFDALMDNEATVDDGTGTFDLTVSGISGSLTLSDIALGAVDGLALSGNLSLTFTQFQDLLSRGITFDKDTYTLTVTGVSGDLTGLDLSAVDAIVTTGSVILSPDQVSGLTITGSGSVVTQYDNASTGIDETFQALAGEHLQFHGGIGDYRFDMIDGALVITDLRDQATADYDGTDTIEGWDQLGGPFVLHFSDDTATLTCDGDLYLTFGSSANTVRLGGIFDTVRLGDGNDLLVLSEDHPLTAVLDGEGGTDTIVADGAIDLTGRSLSSFEALKGSGDQSSITLNAAQLSSKTVDGADSDLSVVVAVSGTATLSSDITVTNWAEGDSLIFRGRKDLADIMGGTNAAATYEVSGDDQANGGTSGDVYELSVGENSEAPFAGNIVITDAGGTDTIDVRVLSENTGKDYAFDGALRVGDDLVIYLDPAAGIGGGTITINDHFNGKGVERLQTESSGDDMYEYLATGLSGTALDEMIFGTNKNATVETLTGGGGHDQFFGGGGLDSFVGDGFDTVHYGALGGFNAGTGGLVMNAALDAAGNGAATLNDGLGGSWTQTYQGIGEIVGTDGADQLYGWTAPVGDRKFTLNGGRGSDHLIGGAGTIADYSDEYRVSEGGAGIRIDVNNVAGTYTGTVVTSAGTDLTEGILHFVGSAFNDWFEGSDGNETFQGNGGRDTIHGNDGWDTITFFDTENHGVTVNLNGSSGNDGFGDSDDISGIEHVIGSKYGDELNGGDGNERLDGRDGDDTITGGGGVDTIVGGAGQDSLTGGSGSDIFIVENASQSTVAATDTVTDFGTGQDQVWFTGAAGYAYSTAINASGADDLAAAIALVTAGVANNTIAFFTWGGDGYLYVKGTGSGISFDQTLIRLQGVSAAPSRDGNDAFVSTATATMGADEMYGTAGADSISSLGGNDTIYGLGGDDTLHGGAGDDLLHGGDGSDVIYYTDSSLSVAVNLGMGTASGDESGFDTLTSIEAVVGSQGADTIIGSSANETLDGYHGADELTGGGGADLFVISHPVQSNLASGYDHIMDFGTGNDTILLKGGAGYTLETVAATGVTLEQAVASVEALMTPDSIAYFEWEGGAYLYVSGTGSGSVDFGGTLVQIPVQAGAVTLSGGNTILAATGASVVADILVGSDGVDVIDALAGDDDITGGAGADILTGGAGDDTFLYASASDGGDVITDFTAGGSEDALSLQNLVLNTVFQHVSTNGVVHPQAGVVVLDDVVASNTHLQAATVAAKLNGLSGVGHEETALLFALSDGSSTAIWKWADSNSSAQADNGELTLIATLTGVQASQLTYQDFLGSDTYSATPTISADFLVGTSAKDVFDAGDGDDIIITNGGEDTVSCGAGNDMVYAPAADLPGMSISGGSGLDTLVVSGSGSVDLTGLSFTGIDGIWFQGSQPGTNHISAVIFDAASFAANIQSIDQNGRSFFQLTTGDGNGENEIDVTIDATVGGDLSAMSLGFMPWMVSNLVIDGQSATESLTAWVPGEGMCAATLYGGSADDVLKIGGMISDFKAVVRGGEGADTVVVTDAYVNHNGTIDGGDGIDVLTLQGASTLGGALVENIELIDLSEAEVANGVIDALQGTHIDGGGGASDLTIRMATGAFDLSAIEFVDWGNDDTLTVIGSVGSDTITGTSHDETISGGVGVDSIDISGGGADTILFTSSSLSVGELGRDTVTGFAADDSFILDHRIFALGSSGTLDPTRFAISTALTGNLGDDIAGIVVVGAASGSDGVDIWFTTKLSDVSEGNSTRIGTLAGVNTSLITAAHFALADLTSNTPSVGADVINGSAGTDIIDALAGDDVINGNGGQDTLRGGGGNDSITLTGLVTGTTVAGGLGTDMLTIVASGAVNLQDVGISGIETFDFAHAGVGEEITSVSIGANILANNFSAVWSEGNSYVGLSNTSGTGLDLTIDAGVYSDLADMLDYLSLDGFDRLVIDGSANASPLTAKVMSGLDQQTILGGTGADEIDALSVITSSQSLEISTGDGADTITVGGEASLSNTVIDGGDGIDTLAFTGLSSMGAPGYLGTISNIEVIDLTVANATNAIAYARIDGSAANTAVTIRYGHRSSDLAFQDWGADDSLTLVGSGDDNTLTGGVGVDTLIGDEGNDELTGGAGADLFLFTRSQGTSSFGTDTITDFSSGDGDKIGLDVGYFFDLDFLAGQLDAGSFHFGTDWSEISGSGAGIVVLGQNSGSDGVGVYYTSDVNADGGPEAYQIATISGANTSTISNANFTSYLAPGSE</sequence>
<feature type="region of interest" description="Disordered" evidence="5">
    <location>
        <begin position="1588"/>
        <end position="1615"/>
    </location>
</feature>
<evidence type="ECO:0000259" key="6">
    <source>
        <dbReference type="Pfam" id="PF08548"/>
    </source>
</evidence>
<feature type="region of interest" description="Disordered" evidence="5">
    <location>
        <begin position="38"/>
        <end position="82"/>
    </location>
</feature>
<evidence type="ECO:0000313" key="7">
    <source>
        <dbReference type="EMBL" id="CAM77170.1"/>
    </source>
</evidence>
<dbReference type="SUPFAM" id="SSF51120">
    <property type="entry name" value="beta-Roll"/>
    <property type="match status" value="7"/>
</dbReference>
<dbReference type="EMBL" id="CU459003">
    <property type="protein sequence ID" value="CAM77170.1"/>
    <property type="molecule type" value="Genomic_DNA"/>
</dbReference>
<protein>
    <submittedName>
        <fullName evidence="7">Hemolysin-type calcium-binding region</fullName>
    </submittedName>
</protein>
<dbReference type="InterPro" id="IPR001343">
    <property type="entry name" value="Hemolysn_Ca-bd"/>
</dbReference>
<dbReference type="PANTHER" id="PTHR38340:SF1">
    <property type="entry name" value="S-LAYER PROTEIN"/>
    <property type="match status" value="1"/>
</dbReference>
<dbReference type="Pfam" id="PF00353">
    <property type="entry name" value="HemolysinCabind"/>
    <property type="match status" value="11"/>
</dbReference>
<proteinExistence type="predicted"/>
<dbReference type="InterPro" id="IPR011049">
    <property type="entry name" value="Serralysin-like_metalloprot_C"/>
</dbReference>
<feature type="domain" description="Peptidase M10 serralysin C-terminal" evidence="6">
    <location>
        <begin position="1606"/>
        <end position="1663"/>
    </location>
</feature>
<dbReference type="PRINTS" id="PR00313">
    <property type="entry name" value="CABNDNGRPT"/>
</dbReference>
<comment type="cofactor">
    <cofactor evidence="1">
        <name>Ca(2+)</name>
        <dbReference type="ChEBI" id="CHEBI:29108"/>
    </cofactor>
</comment>
<dbReference type="Gene3D" id="2.150.10.10">
    <property type="entry name" value="Serralysin-like metalloprotease, C-terminal"/>
    <property type="match status" value="6"/>
</dbReference>
<feature type="compositionally biased region" description="Basic and acidic residues" evidence="5">
    <location>
        <begin position="1597"/>
        <end position="1607"/>
    </location>
</feature>
<gene>
    <name evidence="7" type="ORF">MGR_0815</name>
</gene>
<dbReference type="PANTHER" id="PTHR38340">
    <property type="entry name" value="S-LAYER PROTEIN"/>
    <property type="match status" value="1"/>
</dbReference>
<keyword evidence="4" id="KW-0677">Repeat</keyword>
<feature type="compositionally biased region" description="Low complexity" evidence="5">
    <location>
        <begin position="47"/>
        <end position="57"/>
    </location>
</feature>